<dbReference type="SFLD" id="SFLDG01132">
    <property type="entry name" value="C1.5.3:_5'-Nucleotidase_Like"/>
    <property type="match status" value="1"/>
</dbReference>
<dbReference type="RefSeq" id="XP_070866255.1">
    <property type="nucleotide sequence ID" value="XM_071011335.1"/>
</dbReference>
<keyword evidence="3" id="KW-1185">Reference proteome</keyword>
<dbReference type="EMBL" id="JAZGUE010000004">
    <property type="protein sequence ID" value="KAL2267528.1"/>
    <property type="molecule type" value="Genomic_DNA"/>
</dbReference>
<protein>
    <recommendedName>
        <fullName evidence="4">Pyrimidine 5'-nucleotidase</fullName>
    </recommendedName>
</protein>
<dbReference type="Proteomes" id="UP001600064">
    <property type="component" value="Unassembled WGS sequence"/>
</dbReference>
<dbReference type="InterPro" id="IPR052791">
    <property type="entry name" value="SSM1_domain"/>
</dbReference>
<dbReference type="NCBIfam" id="TIGR01993">
    <property type="entry name" value="Pyr-5-nucltdase"/>
    <property type="match status" value="1"/>
</dbReference>
<dbReference type="InterPro" id="IPR006439">
    <property type="entry name" value="HAD-SF_hydro_IA"/>
</dbReference>
<proteinExistence type="predicted"/>
<reference evidence="2 3" key="1">
    <citation type="journal article" date="2024" name="Commun. Biol.">
        <title>Comparative genomic analysis of thermophilic fungi reveals convergent evolutionary adaptations and gene losses.</title>
        <authorList>
            <person name="Steindorff A.S."/>
            <person name="Aguilar-Pontes M.V."/>
            <person name="Robinson A.J."/>
            <person name="Andreopoulos B."/>
            <person name="LaButti K."/>
            <person name="Kuo A."/>
            <person name="Mondo S."/>
            <person name="Riley R."/>
            <person name="Otillar R."/>
            <person name="Haridas S."/>
            <person name="Lipzen A."/>
            <person name="Grimwood J."/>
            <person name="Schmutz J."/>
            <person name="Clum A."/>
            <person name="Reid I.D."/>
            <person name="Moisan M.C."/>
            <person name="Butler G."/>
            <person name="Nguyen T.T.M."/>
            <person name="Dewar K."/>
            <person name="Conant G."/>
            <person name="Drula E."/>
            <person name="Henrissat B."/>
            <person name="Hansel C."/>
            <person name="Singer S."/>
            <person name="Hutchinson M.I."/>
            <person name="de Vries R.P."/>
            <person name="Natvig D.O."/>
            <person name="Powell A.J."/>
            <person name="Tsang A."/>
            <person name="Grigoriev I.V."/>
        </authorList>
    </citation>
    <scope>NUCLEOTIDE SEQUENCE [LARGE SCALE GENOMIC DNA]</scope>
    <source>
        <strain evidence="2 3">ATCC 22073</strain>
    </source>
</reference>
<dbReference type="InterPro" id="IPR036412">
    <property type="entry name" value="HAD-like_sf"/>
</dbReference>
<organism evidence="2 3">
    <name type="scientific">Remersonia thermophila</name>
    <dbReference type="NCBI Taxonomy" id="72144"/>
    <lineage>
        <taxon>Eukaryota</taxon>
        <taxon>Fungi</taxon>
        <taxon>Dikarya</taxon>
        <taxon>Ascomycota</taxon>
        <taxon>Pezizomycotina</taxon>
        <taxon>Sordariomycetes</taxon>
        <taxon>Sordariomycetidae</taxon>
        <taxon>Sordariales</taxon>
        <taxon>Sordariales incertae sedis</taxon>
        <taxon>Remersonia</taxon>
    </lineage>
</organism>
<dbReference type="SFLD" id="SFLDG01129">
    <property type="entry name" value="C1.5:_HAD__Beta-PGM__Phosphata"/>
    <property type="match status" value="1"/>
</dbReference>
<dbReference type="GeneID" id="98125979"/>
<dbReference type="InterPro" id="IPR023214">
    <property type="entry name" value="HAD_sf"/>
</dbReference>
<gene>
    <name evidence="2" type="ORF">VTJ83DRAFT_4805</name>
</gene>
<accession>A0ABR4DB20</accession>
<dbReference type="Gene3D" id="3.40.50.1000">
    <property type="entry name" value="HAD superfamily/HAD-like"/>
    <property type="match status" value="1"/>
</dbReference>
<dbReference type="InterPro" id="IPR010237">
    <property type="entry name" value="Pyr-5-nucltdase"/>
</dbReference>
<dbReference type="PANTHER" id="PTHR47438">
    <property type="entry name" value="PHOSPHATE METABOLISM PROTEIN 8-RELATED"/>
    <property type="match status" value="1"/>
</dbReference>
<feature type="compositionally biased region" description="Polar residues" evidence="1">
    <location>
        <begin position="1"/>
        <end position="10"/>
    </location>
</feature>
<evidence type="ECO:0008006" key="4">
    <source>
        <dbReference type="Google" id="ProtNLM"/>
    </source>
</evidence>
<evidence type="ECO:0000256" key="1">
    <source>
        <dbReference type="SAM" id="MobiDB-lite"/>
    </source>
</evidence>
<feature type="region of interest" description="Disordered" evidence="1">
    <location>
        <begin position="1"/>
        <end position="21"/>
    </location>
</feature>
<sequence>MTELHSTCSETDAPKASTHGTSSPKQVFFFDIDNCLYPRSVKVHDLMADLIDKYCATHLSVPYDEAVRLHQEYYRNYGLAIEGLVRHHQIDPLDYNAKVDDALPLDDVIKPRPELKKLLASIDRSKVKLWLFTNAYINHAKRVVRLLEIEEFFDGITYCDYSAMPLTCKPQPAMYHKAMREAGVEKMEDCFFVDDSYQNCKRAAELGWTVAHLVEDGITPPPTPACQYQIRDLEELRTVFPQFFKPETS</sequence>
<comment type="caution">
    <text evidence="2">The sequence shown here is derived from an EMBL/GenBank/DDBJ whole genome shotgun (WGS) entry which is preliminary data.</text>
</comment>
<dbReference type="Gene3D" id="1.10.150.450">
    <property type="match status" value="1"/>
</dbReference>
<dbReference type="PANTHER" id="PTHR47438:SF1">
    <property type="entry name" value="PHOSPHATE METABOLISM PROTEIN 8-RELATED"/>
    <property type="match status" value="1"/>
</dbReference>
<evidence type="ECO:0000313" key="3">
    <source>
        <dbReference type="Proteomes" id="UP001600064"/>
    </source>
</evidence>
<dbReference type="SFLD" id="SFLDS00003">
    <property type="entry name" value="Haloacid_Dehalogenase"/>
    <property type="match status" value="1"/>
</dbReference>
<dbReference type="NCBIfam" id="TIGR01509">
    <property type="entry name" value="HAD-SF-IA-v3"/>
    <property type="match status" value="1"/>
</dbReference>
<evidence type="ECO:0000313" key="2">
    <source>
        <dbReference type="EMBL" id="KAL2267528.1"/>
    </source>
</evidence>
<dbReference type="SUPFAM" id="SSF56784">
    <property type="entry name" value="HAD-like"/>
    <property type="match status" value="1"/>
</dbReference>
<dbReference type="Pfam" id="PF00702">
    <property type="entry name" value="Hydrolase"/>
    <property type="match status" value="1"/>
</dbReference>
<name>A0ABR4DB20_9PEZI</name>